<accession>A0A4Z2EVC5</accession>
<sequence>MTSRGRRHNSEFIYDVLQTPLFISLTLGQSHSPQGWMGSIQCITFSLKFIKCFEPVIKIGTRGE</sequence>
<gene>
    <name evidence="1" type="ORF">EYF80_057238</name>
</gene>
<evidence type="ECO:0000313" key="2">
    <source>
        <dbReference type="Proteomes" id="UP000314294"/>
    </source>
</evidence>
<dbReference type="AlphaFoldDB" id="A0A4Z2EVC5"/>
<organism evidence="1 2">
    <name type="scientific">Liparis tanakae</name>
    <name type="common">Tanaka's snailfish</name>
    <dbReference type="NCBI Taxonomy" id="230148"/>
    <lineage>
        <taxon>Eukaryota</taxon>
        <taxon>Metazoa</taxon>
        <taxon>Chordata</taxon>
        <taxon>Craniata</taxon>
        <taxon>Vertebrata</taxon>
        <taxon>Euteleostomi</taxon>
        <taxon>Actinopterygii</taxon>
        <taxon>Neopterygii</taxon>
        <taxon>Teleostei</taxon>
        <taxon>Neoteleostei</taxon>
        <taxon>Acanthomorphata</taxon>
        <taxon>Eupercaria</taxon>
        <taxon>Perciformes</taxon>
        <taxon>Cottioidei</taxon>
        <taxon>Cottales</taxon>
        <taxon>Liparidae</taxon>
        <taxon>Liparis</taxon>
    </lineage>
</organism>
<reference evidence="1 2" key="1">
    <citation type="submission" date="2019-03" db="EMBL/GenBank/DDBJ databases">
        <title>First draft genome of Liparis tanakae, snailfish: a comprehensive survey of snailfish specific genes.</title>
        <authorList>
            <person name="Kim W."/>
            <person name="Song I."/>
            <person name="Jeong J.-H."/>
            <person name="Kim D."/>
            <person name="Kim S."/>
            <person name="Ryu S."/>
            <person name="Song J.Y."/>
            <person name="Lee S.K."/>
        </authorList>
    </citation>
    <scope>NUCLEOTIDE SEQUENCE [LARGE SCALE GENOMIC DNA]</scope>
    <source>
        <tissue evidence="1">Muscle</tissue>
    </source>
</reference>
<comment type="caution">
    <text evidence="1">The sequence shown here is derived from an EMBL/GenBank/DDBJ whole genome shotgun (WGS) entry which is preliminary data.</text>
</comment>
<keyword evidence="2" id="KW-1185">Reference proteome</keyword>
<dbReference type="EMBL" id="SRLO01002594">
    <property type="protein sequence ID" value="TNN32600.1"/>
    <property type="molecule type" value="Genomic_DNA"/>
</dbReference>
<evidence type="ECO:0000313" key="1">
    <source>
        <dbReference type="EMBL" id="TNN32600.1"/>
    </source>
</evidence>
<protein>
    <submittedName>
        <fullName evidence="1">Uncharacterized protein</fullName>
    </submittedName>
</protein>
<name>A0A4Z2EVC5_9TELE</name>
<dbReference type="Proteomes" id="UP000314294">
    <property type="component" value="Unassembled WGS sequence"/>
</dbReference>
<proteinExistence type="predicted"/>